<gene>
    <name evidence="1" type="ORF">NPIL_494391</name>
</gene>
<sequence>MDPEKKINLHFHYRSGKMLFGKRFLGVESLCSPKISLMSLFDASQKTYCKSMTPLIAQSRMQGAPPQILFFAERVNKSAATYQSGPSVLPTITPSGKQSPRRLITFSTHGAPLRPSLVFFPCAKQSAGLFITEPFN</sequence>
<dbReference type="AlphaFoldDB" id="A0A8X6U0D1"/>
<comment type="caution">
    <text evidence="1">The sequence shown here is derived from an EMBL/GenBank/DDBJ whole genome shotgun (WGS) entry which is preliminary data.</text>
</comment>
<accession>A0A8X6U0D1</accession>
<name>A0A8X6U0D1_NEPPI</name>
<dbReference type="Proteomes" id="UP000887013">
    <property type="component" value="Unassembled WGS sequence"/>
</dbReference>
<evidence type="ECO:0000313" key="1">
    <source>
        <dbReference type="EMBL" id="GFT65255.1"/>
    </source>
</evidence>
<dbReference type="EMBL" id="BMAW01068597">
    <property type="protein sequence ID" value="GFT65255.1"/>
    <property type="molecule type" value="Genomic_DNA"/>
</dbReference>
<organism evidence="1 2">
    <name type="scientific">Nephila pilipes</name>
    <name type="common">Giant wood spider</name>
    <name type="synonym">Nephila maculata</name>
    <dbReference type="NCBI Taxonomy" id="299642"/>
    <lineage>
        <taxon>Eukaryota</taxon>
        <taxon>Metazoa</taxon>
        <taxon>Ecdysozoa</taxon>
        <taxon>Arthropoda</taxon>
        <taxon>Chelicerata</taxon>
        <taxon>Arachnida</taxon>
        <taxon>Araneae</taxon>
        <taxon>Araneomorphae</taxon>
        <taxon>Entelegynae</taxon>
        <taxon>Araneoidea</taxon>
        <taxon>Nephilidae</taxon>
        <taxon>Nephila</taxon>
    </lineage>
</organism>
<reference evidence="1" key="1">
    <citation type="submission" date="2020-08" db="EMBL/GenBank/DDBJ databases">
        <title>Multicomponent nature underlies the extraordinary mechanical properties of spider dragline silk.</title>
        <authorList>
            <person name="Kono N."/>
            <person name="Nakamura H."/>
            <person name="Mori M."/>
            <person name="Yoshida Y."/>
            <person name="Ohtoshi R."/>
            <person name="Malay A.D."/>
            <person name="Moran D.A.P."/>
            <person name="Tomita M."/>
            <person name="Numata K."/>
            <person name="Arakawa K."/>
        </authorList>
    </citation>
    <scope>NUCLEOTIDE SEQUENCE</scope>
</reference>
<proteinExistence type="predicted"/>
<evidence type="ECO:0000313" key="2">
    <source>
        <dbReference type="Proteomes" id="UP000887013"/>
    </source>
</evidence>
<dbReference type="OrthoDB" id="10438605at2759"/>
<keyword evidence="2" id="KW-1185">Reference proteome</keyword>
<protein>
    <submittedName>
        <fullName evidence="1">Uncharacterized protein</fullName>
    </submittedName>
</protein>